<dbReference type="AlphaFoldDB" id="A0A8X6N0K0"/>
<evidence type="ECO:0000313" key="1">
    <source>
        <dbReference type="EMBL" id="GFS87271.1"/>
    </source>
</evidence>
<gene>
    <name evidence="1" type="ORF">NPIL_282491</name>
</gene>
<proteinExistence type="predicted"/>
<accession>A0A8X6N0K0</accession>
<dbReference type="EMBL" id="BMAW01052745">
    <property type="protein sequence ID" value="GFS87271.1"/>
    <property type="molecule type" value="Genomic_DNA"/>
</dbReference>
<protein>
    <submittedName>
        <fullName evidence="1">Uncharacterized protein</fullName>
    </submittedName>
</protein>
<comment type="caution">
    <text evidence="1">The sequence shown here is derived from an EMBL/GenBank/DDBJ whole genome shotgun (WGS) entry which is preliminary data.</text>
</comment>
<dbReference type="Proteomes" id="UP000887013">
    <property type="component" value="Unassembled WGS sequence"/>
</dbReference>
<sequence length="107" mass="12240">MDYNRQRSLFLPRSGRVYGFPDYGRSVIGSSVNRFMDGLLRSGGQFVAQVVSDVLDDGRSVIERLNFSKNFEKENNVLLQATSAFPLLERDQCIWSFCQTTLRSINH</sequence>
<name>A0A8X6N0K0_NEPPI</name>
<evidence type="ECO:0000313" key="2">
    <source>
        <dbReference type="Proteomes" id="UP000887013"/>
    </source>
</evidence>
<reference evidence="1" key="1">
    <citation type="submission" date="2020-08" db="EMBL/GenBank/DDBJ databases">
        <title>Multicomponent nature underlies the extraordinary mechanical properties of spider dragline silk.</title>
        <authorList>
            <person name="Kono N."/>
            <person name="Nakamura H."/>
            <person name="Mori M."/>
            <person name="Yoshida Y."/>
            <person name="Ohtoshi R."/>
            <person name="Malay A.D."/>
            <person name="Moran D.A.P."/>
            <person name="Tomita M."/>
            <person name="Numata K."/>
            <person name="Arakawa K."/>
        </authorList>
    </citation>
    <scope>NUCLEOTIDE SEQUENCE</scope>
</reference>
<keyword evidence="2" id="KW-1185">Reference proteome</keyword>
<organism evidence="1 2">
    <name type="scientific">Nephila pilipes</name>
    <name type="common">Giant wood spider</name>
    <name type="synonym">Nephila maculata</name>
    <dbReference type="NCBI Taxonomy" id="299642"/>
    <lineage>
        <taxon>Eukaryota</taxon>
        <taxon>Metazoa</taxon>
        <taxon>Ecdysozoa</taxon>
        <taxon>Arthropoda</taxon>
        <taxon>Chelicerata</taxon>
        <taxon>Arachnida</taxon>
        <taxon>Araneae</taxon>
        <taxon>Araneomorphae</taxon>
        <taxon>Entelegynae</taxon>
        <taxon>Araneoidea</taxon>
        <taxon>Nephilidae</taxon>
        <taxon>Nephila</taxon>
    </lineage>
</organism>